<dbReference type="GO" id="GO:0015920">
    <property type="term" value="P:lipopolysaccharide transport"/>
    <property type="evidence" value="ECO:0007669"/>
    <property type="project" value="TreeGrafter"/>
</dbReference>
<dbReference type="InterPro" id="IPR052037">
    <property type="entry name" value="LPS_export_LptA"/>
</dbReference>
<dbReference type="GO" id="GO:0009279">
    <property type="term" value="C:cell outer membrane"/>
    <property type="evidence" value="ECO:0007669"/>
    <property type="project" value="TreeGrafter"/>
</dbReference>
<dbReference type="GO" id="GO:0017089">
    <property type="term" value="F:glycolipid transfer activity"/>
    <property type="evidence" value="ECO:0007669"/>
    <property type="project" value="TreeGrafter"/>
</dbReference>
<sequence length="319" mass="32773">MIPVPPGPSAPSGRAEAGRASRGVLPARAVFAVLAVALGLAGASAPAMAQTAALSEGGDAPIEVTSDEGIEWRRDEKLYIARGNAEAVQGDDRVYGDVLVAHYRETPEGATEVWRMEARGNARIVTPDQTVTGGVAIYEVDKDVLVVRGGDLRLKTPTEVVTAMESLEYWGAKRMAVARGDALARRANGDVIRADVLTGYFGEAAATDAPDAASSAAAGPAGATGDLERMEGFGEVMITTAKEVVRGDRAVYDVPAGIATVVGGVTISTETDQFAGERAVMNLNTGVSTLQGGAGDGRARALIAPSRPDVDDGAGDGRP</sequence>
<dbReference type="Proteomes" id="UP000554286">
    <property type="component" value="Unassembled WGS sequence"/>
</dbReference>
<dbReference type="PANTHER" id="PTHR36504:SF1">
    <property type="entry name" value="LIPOPOLYSACCHARIDE EXPORT SYSTEM PROTEIN LPTA"/>
    <property type="match status" value="1"/>
</dbReference>
<dbReference type="GO" id="GO:0030288">
    <property type="term" value="C:outer membrane-bounded periplasmic space"/>
    <property type="evidence" value="ECO:0007669"/>
    <property type="project" value="TreeGrafter"/>
</dbReference>
<dbReference type="Gene3D" id="2.60.450.10">
    <property type="entry name" value="Lipopolysaccharide (LPS) transport protein A like domain"/>
    <property type="match status" value="1"/>
</dbReference>
<evidence type="ECO:0000313" key="4">
    <source>
        <dbReference type="Proteomes" id="UP000554286"/>
    </source>
</evidence>
<reference evidence="3 4" key="1">
    <citation type="submission" date="2020-08" db="EMBL/GenBank/DDBJ databases">
        <title>Genome sequencing of Purple Non-Sulfur Bacteria from various extreme environments.</title>
        <authorList>
            <person name="Mayer M."/>
        </authorList>
    </citation>
    <scope>NUCLEOTIDE SEQUENCE [LARGE SCALE GENOMIC DNA]</scope>
    <source>
        <strain evidence="3 4">JA131</strain>
    </source>
</reference>
<accession>A0A7W6WBF1</accession>
<evidence type="ECO:0000313" key="3">
    <source>
        <dbReference type="EMBL" id="MBB4267482.1"/>
    </source>
</evidence>
<proteinExistence type="predicted"/>
<comment type="caution">
    <text evidence="3">The sequence shown here is derived from an EMBL/GenBank/DDBJ whole genome shotgun (WGS) entry which is preliminary data.</text>
</comment>
<feature type="signal peptide" evidence="2">
    <location>
        <begin position="1"/>
        <end position="49"/>
    </location>
</feature>
<feature type="chain" id="PRO_5030524330" evidence="2">
    <location>
        <begin position="50"/>
        <end position="319"/>
    </location>
</feature>
<organism evidence="3 4">
    <name type="scientific">Roseospira visakhapatnamensis</name>
    <dbReference type="NCBI Taxonomy" id="390880"/>
    <lineage>
        <taxon>Bacteria</taxon>
        <taxon>Pseudomonadati</taxon>
        <taxon>Pseudomonadota</taxon>
        <taxon>Alphaproteobacteria</taxon>
        <taxon>Rhodospirillales</taxon>
        <taxon>Rhodospirillaceae</taxon>
        <taxon>Roseospira</taxon>
    </lineage>
</organism>
<gene>
    <name evidence="3" type="ORF">GGD89_003126</name>
</gene>
<dbReference type="EMBL" id="JACIGK010000027">
    <property type="protein sequence ID" value="MBB4267482.1"/>
    <property type="molecule type" value="Genomic_DNA"/>
</dbReference>
<keyword evidence="4" id="KW-1185">Reference proteome</keyword>
<dbReference type="AlphaFoldDB" id="A0A7W6WBF1"/>
<evidence type="ECO:0000256" key="2">
    <source>
        <dbReference type="SAM" id="SignalP"/>
    </source>
</evidence>
<name>A0A7W6WBF1_9PROT</name>
<protein>
    <submittedName>
        <fullName evidence="3">Lipopolysaccharide export system protein LptA</fullName>
    </submittedName>
</protein>
<dbReference type="RefSeq" id="WP_184046913.1">
    <property type="nucleotide sequence ID" value="NZ_JACIGK010000027.1"/>
</dbReference>
<keyword evidence="1 2" id="KW-0732">Signal</keyword>
<dbReference type="PANTHER" id="PTHR36504">
    <property type="entry name" value="LIPOPOLYSACCHARIDE EXPORT SYSTEM PROTEIN LPTA"/>
    <property type="match status" value="1"/>
</dbReference>
<evidence type="ECO:0000256" key="1">
    <source>
        <dbReference type="ARBA" id="ARBA00022729"/>
    </source>
</evidence>